<keyword evidence="2" id="KW-1185">Reference proteome</keyword>
<dbReference type="Pfam" id="PF03603">
    <property type="entry name" value="DNA_III_psi"/>
    <property type="match status" value="1"/>
</dbReference>
<proteinExistence type="predicted"/>
<protein>
    <recommendedName>
        <fullName evidence="3">DNA polymerase III subunit psi</fullName>
    </recommendedName>
</protein>
<dbReference type="EMBL" id="CP020472">
    <property type="protein sequence ID" value="ARD21325.1"/>
    <property type="molecule type" value="Genomic_DNA"/>
</dbReference>
<evidence type="ECO:0000313" key="1">
    <source>
        <dbReference type="EMBL" id="ARD21325.1"/>
    </source>
</evidence>
<dbReference type="Proteomes" id="UP000191820">
    <property type="component" value="Chromosome"/>
</dbReference>
<dbReference type="RefSeq" id="WP_080915087.1">
    <property type="nucleotide sequence ID" value="NZ_CANMJJ010000016.1"/>
</dbReference>
<accession>A0ABN4YGA8</accession>
<name>A0ABN4YGA8_9GAMM</name>
<reference evidence="1 2" key="1">
    <citation type="submission" date="2017-03" db="EMBL/GenBank/DDBJ databases">
        <title>Genome sequencing of Shewanella japonica KCTC 22435.</title>
        <authorList>
            <person name="Kim K.M."/>
        </authorList>
    </citation>
    <scope>NUCLEOTIDE SEQUENCE [LARGE SCALE GENOMIC DNA]</scope>
    <source>
        <strain evidence="1 2">KCTC 22435</strain>
    </source>
</reference>
<evidence type="ECO:0000313" key="2">
    <source>
        <dbReference type="Proteomes" id="UP000191820"/>
    </source>
</evidence>
<dbReference type="SUPFAM" id="SSF102220">
    <property type="entry name" value="DNA polymerase III psi subunit"/>
    <property type="match status" value="1"/>
</dbReference>
<gene>
    <name evidence="1" type="ORF">SJ2017_0994</name>
</gene>
<evidence type="ECO:0008006" key="3">
    <source>
        <dbReference type="Google" id="ProtNLM"/>
    </source>
</evidence>
<dbReference type="Gene3D" id="3.40.50.10220">
    <property type="entry name" value="DNA polymerase III, psi subunit"/>
    <property type="match status" value="1"/>
</dbReference>
<sequence>MEKSAYLDAMGVTRWRSADAKGKPYLIIYDSEADNNGADISQHPLVTEVLSLLNIALADCDFDTEMVKGMQVVWDMRKLKVRPRVAWLVSSPLDELQQGHQAKRELWQQIYQHLSKAA</sequence>
<dbReference type="InterPro" id="IPR004615">
    <property type="entry name" value="DNA_pol_III_psi"/>
</dbReference>
<organism evidence="1 2">
    <name type="scientific">Shewanella japonica</name>
    <dbReference type="NCBI Taxonomy" id="93973"/>
    <lineage>
        <taxon>Bacteria</taxon>
        <taxon>Pseudomonadati</taxon>
        <taxon>Pseudomonadota</taxon>
        <taxon>Gammaproteobacteria</taxon>
        <taxon>Alteromonadales</taxon>
        <taxon>Shewanellaceae</taxon>
        <taxon>Shewanella</taxon>
    </lineage>
</organism>
<dbReference type="InterPro" id="IPR036654">
    <property type="entry name" value="DNA_pol_III_psi_sf"/>
</dbReference>